<gene>
    <name evidence="2" type="ORF">JX360_13205</name>
</gene>
<evidence type="ECO:0000259" key="1">
    <source>
        <dbReference type="Pfam" id="PF03190"/>
    </source>
</evidence>
<protein>
    <submittedName>
        <fullName evidence="2">Thioredoxin domain-containing protein</fullName>
    </submittedName>
</protein>
<dbReference type="InterPro" id="IPR008928">
    <property type="entry name" value="6-hairpin_glycosidase_sf"/>
</dbReference>
<dbReference type="SUPFAM" id="SSF48208">
    <property type="entry name" value="Six-hairpin glycosidases"/>
    <property type="match status" value="1"/>
</dbReference>
<sequence length="700" mass="78126">MTNRLATSPSLYLRKHAENPVDWWPWIPEALEKARAEDKPIFLSIGYSSCHWCTVMEGEAFSNPEIAAFLNEHFLPIKVDREERPDLDSIYMQTLQLMSGQGGWPLNVFLAPTDLVPFYAGTYFPVEPRFGRPGFLALLQRILQFYRQEKDKIEDMKGQILAALTTLSELVPEDTVPTDLLRSGIQKIQPLVSSTGAVQQFPMMPYAQLVLRSARFESADGIPGSTTALERAKERGMALVLGGIFDHVAGGFHRYTVDATWTVPHFEKMLYDNGQIVEFLSDLWAQGIQDAAIRRAVQLTIDWLAREMTAPAGYFYAAQDADSFAKPEDREPEEGEFYVWRWQELQELLGDEGFRALQQAFDLSPGGNFPDRPGYLVLQRKQGGELPAAVESALKTHLFRARYGNQDEREPFPPAVDAQSARLHPWPGRIPPVTDTKMIVSWNGLMISGLARAYQVFGTEEYLQMALRAAQFILSQQRHPETGSLLRVNYDGIAEVPAKSEDYALLIKALLDLHQACLPLVGTPSAEYWLEAAVNLQREMDSQLWDPVAGGYFVSDAQSAPELLVREKEFQDNATPAANGIAIANLARLSAVTGDPDYLERAEEGLKTFAHMMSTQPRSCPSLFTGLDWYANLVKVTLPAEHLSTFQQQSWPTTAFTLPTEADPLPEGAVGLVCWGSKCLAPAHSLEQVQSQISKGQNRA</sequence>
<proteinExistence type="predicted"/>
<organism evidence="2 3">
    <name type="scientific">Thermostichus vulcanus str. 'Rupite'</name>
    <dbReference type="NCBI Taxonomy" id="2813851"/>
    <lineage>
        <taxon>Bacteria</taxon>
        <taxon>Bacillati</taxon>
        <taxon>Cyanobacteriota</taxon>
        <taxon>Cyanophyceae</taxon>
        <taxon>Thermostichales</taxon>
        <taxon>Thermostichaceae</taxon>
        <taxon>Thermostichus</taxon>
    </lineage>
</organism>
<dbReference type="Pfam" id="PF03190">
    <property type="entry name" value="Thioredox_DsbH"/>
    <property type="match status" value="1"/>
</dbReference>
<dbReference type="PANTHER" id="PTHR42899">
    <property type="entry name" value="SPERMATOGENESIS-ASSOCIATED PROTEIN 20"/>
    <property type="match status" value="1"/>
</dbReference>
<name>A0ABT0CDI2_THEVL</name>
<feature type="domain" description="Spermatogenesis-associated protein 20-like TRX" evidence="1">
    <location>
        <begin position="2"/>
        <end position="164"/>
    </location>
</feature>
<dbReference type="InterPro" id="IPR004879">
    <property type="entry name" value="Ssp411-like_TRX"/>
</dbReference>
<dbReference type="CDD" id="cd02955">
    <property type="entry name" value="SSP411"/>
    <property type="match status" value="1"/>
</dbReference>
<dbReference type="Gene3D" id="3.40.30.10">
    <property type="entry name" value="Glutaredoxin"/>
    <property type="match status" value="1"/>
</dbReference>
<dbReference type="SUPFAM" id="SSF52833">
    <property type="entry name" value="Thioredoxin-like"/>
    <property type="match status" value="1"/>
</dbReference>
<dbReference type="RefSeq" id="WP_244351801.1">
    <property type="nucleotide sequence ID" value="NZ_JAFIRA010000038.1"/>
</dbReference>
<evidence type="ECO:0000313" key="2">
    <source>
        <dbReference type="EMBL" id="MCJ2543846.1"/>
    </source>
</evidence>
<comment type="caution">
    <text evidence="2">The sequence shown here is derived from an EMBL/GenBank/DDBJ whole genome shotgun (WGS) entry which is preliminary data.</text>
</comment>
<dbReference type="InterPro" id="IPR036249">
    <property type="entry name" value="Thioredoxin-like_sf"/>
</dbReference>
<dbReference type="EMBL" id="JAFIRA010000038">
    <property type="protein sequence ID" value="MCJ2543846.1"/>
    <property type="molecule type" value="Genomic_DNA"/>
</dbReference>
<accession>A0ABT0CDI2</accession>
<keyword evidence="3" id="KW-1185">Reference proteome</keyword>
<dbReference type="Gene3D" id="1.50.10.10">
    <property type="match status" value="1"/>
</dbReference>
<evidence type="ECO:0000313" key="3">
    <source>
        <dbReference type="Proteomes" id="UP000830835"/>
    </source>
</evidence>
<dbReference type="PIRSF" id="PIRSF006402">
    <property type="entry name" value="UCP006402_thioredoxin"/>
    <property type="match status" value="1"/>
</dbReference>
<dbReference type="InterPro" id="IPR012341">
    <property type="entry name" value="6hp_glycosidase-like_sf"/>
</dbReference>
<dbReference type="InterPro" id="IPR024705">
    <property type="entry name" value="Ssp411"/>
</dbReference>
<dbReference type="Proteomes" id="UP000830835">
    <property type="component" value="Unassembled WGS sequence"/>
</dbReference>
<dbReference type="PANTHER" id="PTHR42899:SF1">
    <property type="entry name" value="SPERMATOGENESIS-ASSOCIATED PROTEIN 20"/>
    <property type="match status" value="1"/>
</dbReference>
<reference evidence="2" key="1">
    <citation type="submission" date="2021-02" db="EMBL/GenBank/DDBJ databases">
        <title>The CRISPR/cas machinery reduction and long-range gene transfer in the hot spring cyanobacterium Synechococcus.</title>
        <authorList>
            <person name="Dvorak P."/>
            <person name="Jahodarova E."/>
            <person name="Hasler P."/>
            <person name="Poulickova A."/>
        </authorList>
    </citation>
    <scope>NUCLEOTIDE SEQUENCE</scope>
    <source>
        <strain evidence="2">Rupite</strain>
    </source>
</reference>